<dbReference type="Proteomes" id="UP000515908">
    <property type="component" value="Chromosome 28"/>
</dbReference>
<feature type="domain" description="Nodulin-like" evidence="7">
    <location>
        <begin position="33"/>
        <end position="220"/>
    </location>
</feature>
<feature type="transmembrane region" description="Helical" evidence="6">
    <location>
        <begin position="279"/>
        <end position="297"/>
    </location>
</feature>
<evidence type="ECO:0000256" key="5">
    <source>
        <dbReference type="SAM" id="MobiDB-lite"/>
    </source>
</evidence>
<dbReference type="Pfam" id="PF06813">
    <property type="entry name" value="Nodulin-like"/>
    <property type="match status" value="1"/>
</dbReference>
<evidence type="ECO:0000256" key="4">
    <source>
        <dbReference type="ARBA" id="ARBA00023136"/>
    </source>
</evidence>
<accession>A0A7G2CTI6</accession>
<protein>
    <submittedName>
        <fullName evidence="8">Nodulin-like, putative</fullName>
    </submittedName>
</protein>
<keyword evidence="4 6" id="KW-0472">Membrane</keyword>
<reference evidence="8 9" key="1">
    <citation type="submission" date="2020-08" db="EMBL/GenBank/DDBJ databases">
        <authorList>
            <person name="Newling K."/>
            <person name="Davey J."/>
            <person name="Forrester S."/>
        </authorList>
    </citation>
    <scope>NUCLEOTIDE SEQUENCE [LARGE SCALE GENOMIC DNA]</scope>
    <source>
        <strain evidence="9">Crithidia deanei Carvalho (ATCC PRA-265)</strain>
    </source>
</reference>
<proteinExistence type="predicted"/>
<dbReference type="Gene3D" id="1.20.1250.20">
    <property type="entry name" value="MFS general substrate transporter like domains"/>
    <property type="match status" value="1"/>
</dbReference>
<feature type="transmembrane region" description="Helical" evidence="6">
    <location>
        <begin position="491"/>
        <end position="514"/>
    </location>
</feature>
<keyword evidence="3 6" id="KW-1133">Transmembrane helix</keyword>
<feature type="transmembrane region" description="Helical" evidence="6">
    <location>
        <begin position="31"/>
        <end position="50"/>
    </location>
</feature>
<feature type="transmembrane region" description="Helical" evidence="6">
    <location>
        <begin position="122"/>
        <end position="148"/>
    </location>
</feature>
<dbReference type="OrthoDB" id="410267at2759"/>
<feature type="transmembrane region" description="Helical" evidence="6">
    <location>
        <begin position="96"/>
        <end position="116"/>
    </location>
</feature>
<evidence type="ECO:0000256" key="2">
    <source>
        <dbReference type="ARBA" id="ARBA00022692"/>
    </source>
</evidence>
<evidence type="ECO:0000259" key="7">
    <source>
        <dbReference type="Pfam" id="PF06813"/>
    </source>
</evidence>
<dbReference type="PANTHER" id="PTHR21576">
    <property type="entry name" value="UNCHARACTERIZED NODULIN-LIKE PROTEIN"/>
    <property type="match status" value="1"/>
</dbReference>
<evidence type="ECO:0000256" key="3">
    <source>
        <dbReference type="ARBA" id="ARBA00022989"/>
    </source>
</evidence>
<keyword evidence="2 6" id="KW-0812">Transmembrane</keyword>
<dbReference type="InterPro" id="IPR036259">
    <property type="entry name" value="MFS_trans_sf"/>
</dbReference>
<feature type="transmembrane region" description="Helical" evidence="6">
    <location>
        <begin position="597"/>
        <end position="623"/>
    </location>
</feature>
<feature type="transmembrane region" description="Helical" evidence="6">
    <location>
        <begin position="520"/>
        <end position="541"/>
    </location>
</feature>
<dbReference type="EMBL" id="LR877172">
    <property type="protein sequence ID" value="CAD2222835.1"/>
    <property type="molecule type" value="Genomic_DNA"/>
</dbReference>
<dbReference type="SUPFAM" id="SSF103473">
    <property type="entry name" value="MFS general substrate transporter"/>
    <property type="match status" value="2"/>
</dbReference>
<sequence length="643" mass="71632">MNWITDIFSQEKVLKERRASGLHVINELQRFRLLVACIYCAVGTSLVYTFELFTPQFTSQFGLTAGDLSTVSTVSVVFHYFVVPYVVVFQKMGPTLLLVITAVTGLVGTLGMALIFDNKLPHSLVVICVFYAIMNTCVGLFDAATVVTAQLTFPRNRGPVLSLVKVMTGLGSSVFASISRNLFRNDIVSFLYFVLAFAVVVAVWSIFTVTLPPYEMNWWRGRGKTEEEKEIMRSLTAVYYSKSVPMRRLAVGYIVGISLVIFFAISSPVVAYLNVSKEASYGIGAITVFLMLCYFIMTLPIRWLGGVDEPSPSVVQRSAVSQHERDEPAAEEEEEDDLPKKKKADSYEEPVKEKEESAKEKALDDAQSVEGTPVTTAVQAEVDDGNPFAEYGEDQLVTTYCDPRYPKTFWEQLRRVDVYLLYLGFILQGSIGVIVMYNAGTIYVARTGEQRSKELSALYTAFLGVGSAVGRISMGLYEGCVQRQKEGHRRFLVTHALPIPPLIGVIAGVLILVLPGQGLLLPYIMVYFKEGAFYSTCAIVLPSIFATHHAVYYILSSATTVVSVIAFNRLLFGMVVDQQRVKLGYAKGEDCKQRECILTPVIVAICLCAVSFVMLLIVHIRYLRFVRRTEKRKKQNANAIYHS</sequence>
<keyword evidence="9" id="KW-1185">Reference proteome</keyword>
<dbReference type="AlphaFoldDB" id="A0A7G2CTI6"/>
<feature type="region of interest" description="Disordered" evidence="5">
    <location>
        <begin position="315"/>
        <end position="371"/>
    </location>
</feature>
<name>A0A7G2CTI6_9TRYP</name>
<comment type="subcellular location">
    <subcellularLocation>
        <location evidence="1">Membrane</location>
        <topology evidence="1">Multi-pass membrane protein</topology>
    </subcellularLocation>
</comment>
<dbReference type="GO" id="GO:0016020">
    <property type="term" value="C:membrane"/>
    <property type="evidence" value="ECO:0007669"/>
    <property type="project" value="UniProtKB-SubCell"/>
</dbReference>
<dbReference type="PANTHER" id="PTHR21576:SF157">
    <property type="entry name" value="NODULIN-LIKE DOMAIN-CONTAINING PROTEIN"/>
    <property type="match status" value="1"/>
</dbReference>
<feature type="transmembrane region" description="Helical" evidence="6">
    <location>
        <begin position="250"/>
        <end position="273"/>
    </location>
</feature>
<gene>
    <name evidence="8" type="ORF">ADEAN_001038900</name>
</gene>
<evidence type="ECO:0000313" key="9">
    <source>
        <dbReference type="Proteomes" id="UP000515908"/>
    </source>
</evidence>
<feature type="transmembrane region" description="Helical" evidence="6">
    <location>
        <begin position="70"/>
        <end position="89"/>
    </location>
</feature>
<feature type="transmembrane region" description="Helical" evidence="6">
    <location>
        <begin position="419"/>
        <end position="437"/>
    </location>
</feature>
<feature type="transmembrane region" description="Helical" evidence="6">
    <location>
        <begin position="190"/>
        <end position="214"/>
    </location>
</feature>
<feature type="compositionally biased region" description="Basic and acidic residues" evidence="5">
    <location>
        <begin position="344"/>
        <end position="364"/>
    </location>
</feature>
<evidence type="ECO:0000256" key="6">
    <source>
        <dbReference type="SAM" id="Phobius"/>
    </source>
</evidence>
<feature type="transmembrane region" description="Helical" evidence="6">
    <location>
        <begin position="550"/>
        <end position="572"/>
    </location>
</feature>
<evidence type="ECO:0000256" key="1">
    <source>
        <dbReference type="ARBA" id="ARBA00004141"/>
    </source>
</evidence>
<evidence type="ECO:0000313" key="8">
    <source>
        <dbReference type="EMBL" id="CAD2222835.1"/>
    </source>
</evidence>
<dbReference type="VEuPathDB" id="TriTrypDB:ADEAN_001038900"/>
<organism evidence="8 9">
    <name type="scientific">Angomonas deanei</name>
    <dbReference type="NCBI Taxonomy" id="59799"/>
    <lineage>
        <taxon>Eukaryota</taxon>
        <taxon>Discoba</taxon>
        <taxon>Euglenozoa</taxon>
        <taxon>Kinetoplastea</taxon>
        <taxon>Metakinetoplastina</taxon>
        <taxon>Trypanosomatida</taxon>
        <taxon>Trypanosomatidae</taxon>
        <taxon>Strigomonadinae</taxon>
        <taxon>Angomonas</taxon>
    </lineage>
</organism>
<dbReference type="InterPro" id="IPR010658">
    <property type="entry name" value="Nodulin-like"/>
</dbReference>